<protein>
    <recommendedName>
        <fullName evidence="3 12">Thymidylate kinase</fullName>
        <ecNumber evidence="2 12">2.7.4.9</ecNumber>
    </recommendedName>
    <alternativeName>
        <fullName evidence="9 12">dTMP kinase</fullName>
    </alternativeName>
</protein>
<keyword evidence="5 12" id="KW-0545">Nucleotide biosynthesis</keyword>
<dbReference type="GO" id="GO:0005524">
    <property type="term" value="F:ATP binding"/>
    <property type="evidence" value="ECO:0007669"/>
    <property type="project" value="UniProtKB-UniRule"/>
</dbReference>
<dbReference type="GeneID" id="92935174"/>
<evidence type="ECO:0000313" key="15">
    <source>
        <dbReference type="Proteomes" id="UP000001977"/>
    </source>
</evidence>
<evidence type="ECO:0000256" key="4">
    <source>
        <dbReference type="ARBA" id="ARBA00022679"/>
    </source>
</evidence>
<evidence type="ECO:0000313" key="14">
    <source>
        <dbReference type="EMBL" id="CAJ49373.1"/>
    </source>
</evidence>
<gene>
    <name evidence="12 14" type="primary">tmk</name>
    <name evidence="14" type="ordered locus">BAV1764</name>
</gene>
<evidence type="ECO:0000256" key="10">
    <source>
        <dbReference type="ARBA" id="ARBA00048743"/>
    </source>
</evidence>
<evidence type="ECO:0000256" key="5">
    <source>
        <dbReference type="ARBA" id="ARBA00022727"/>
    </source>
</evidence>
<dbReference type="Gene3D" id="3.40.50.300">
    <property type="entry name" value="P-loop containing nucleotide triphosphate hydrolases"/>
    <property type="match status" value="1"/>
</dbReference>
<dbReference type="InterPro" id="IPR039430">
    <property type="entry name" value="Thymidylate_kin-like_dom"/>
</dbReference>
<proteinExistence type="inferred from homology"/>
<dbReference type="CDD" id="cd01672">
    <property type="entry name" value="TMPK"/>
    <property type="match status" value="1"/>
</dbReference>
<dbReference type="PANTHER" id="PTHR10344">
    <property type="entry name" value="THYMIDYLATE KINASE"/>
    <property type="match status" value="1"/>
</dbReference>
<evidence type="ECO:0000256" key="1">
    <source>
        <dbReference type="ARBA" id="ARBA00009776"/>
    </source>
</evidence>
<keyword evidence="4 12" id="KW-0808">Transferase</keyword>
<evidence type="ECO:0000256" key="12">
    <source>
        <dbReference type="HAMAP-Rule" id="MF_00165"/>
    </source>
</evidence>
<dbReference type="EC" id="2.7.4.9" evidence="2 12"/>
<evidence type="ECO:0000256" key="3">
    <source>
        <dbReference type="ARBA" id="ARBA00017144"/>
    </source>
</evidence>
<dbReference type="GO" id="GO:0006233">
    <property type="term" value="P:dTDP biosynthetic process"/>
    <property type="evidence" value="ECO:0007669"/>
    <property type="project" value="InterPro"/>
</dbReference>
<sequence length="214" mass="23849">MTMSPTGAVYPGRFITLEGVDGAGKSTHTTWLVDTLQERGFDVVSTREPGGTPLGERLRELLLTQDMGLDTETLLMFAARSEHLQHVIVPALARGAWVVCDRYTDATYAYQGGGRGLGAARVALLEQWLQPPLRPDLTWLFDVPLAVARARMAGERQLDRFEQEAEAFFERTRTAYHARAAAEPGRMHIIDASRPLDEVRRALEQDLLQFLANT</sequence>
<dbReference type="KEGG" id="bav:BAV1764"/>
<dbReference type="FunFam" id="3.40.50.300:FF:000225">
    <property type="entry name" value="Thymidylate kinase"/>
    <property type="match status" value="1"/>
</dbReference>
<dbReference type="InterPro" id="IPR027417">
    <property type="entry name" value="P-loop_NTPase"/>
</dbReference>
<dbReference type="Proteomes" id="UP000001977">
    <property type="component" value="Chromosome"/>
</dbReference>
<reference evidence="14 15" key="1">
    <citation type="journal article" date="2006" name="J. Bacteriol.">
        <title>Comparison of the genome sequence of the poultry pathogen Bordetella avium with those of B. bronchiseptica, B. pertussis, and B. parapertussis reveals extensive diversity in surface structures associated with host interaction.</title>
        <authorList>
            <person name="Sebaihia M."/>
            <person name="Preston A."/>
            <person name="Maskell D.J."/>
            <person name="Kuzmiak H."/>
            <person name="Connell T.D."/>
            <person name="King N.D."/>
            <person name="Orndorff P.E."/>
            <person name="Miyamoto D.M."/>
            <person name="Thomson N.R."/>
            <person name="Harris D."/>
            <person name="Goble A."/>
            <person name="Lord A."/>
            <person name="Murphy L."/>
            <person name="Quail M.A."/>
            <person name="Rutter S."/>
            <person name="Squares R."/>
            <person name="Squares S."/>
            <person name="Woodward J."/>
            <person name="Parkhill J."/>
            <person name="Temple L.M."/>
        </authorList>
    </citation>
    <scope>NUCLEOTIDE SEQUENCE [LARGE SCALE GENOMIC DNA]</scope>
    <source>
        <strain evidence="14 15">197N</strain>
    </source>
</reference>
<dbReference type="InterPro" id="IPR018094">
    <property type="entry name" value="Thymidylate_kinase"/>
</dbReference>
<dbReference type="GO" id="GO:0006227">
    <property type="term" value="P:dUDP biosynthetic process"/>
    <property type="evidence" value="ECO:0007669"/>
    <property type="project" value="TreeGrafter"/>
</dbReference>
<organism evidence="14 15">
    <name type="scientific">Bordetella avium (strain 197N)</name>
    <dbReference type="NCBI Taxonomy" id="360910"/>
    <lineage>
        <taxon>Bacteria</taxon>
        <taxon>Pseudomonadati</taxon>
        <taxon>Pseudomonadota</taxon>
        <taxon>Betaproteobacteria</taxon>
        <taxon>Burkholderiales</taxon>
        <taxon>Alcaligenaceae</taxon>
        <taxon>Bordetella</taxon>
    </lineage>
</organism>
<dbReference type="NCBIfam" id="TIGR00041">
    <property type="entry name" value="DTMP_kinase"/>
    <property type="match status" value="1"/>
</dbReference>
<feature type="binding site" evidence="12">
    <location>
        <begin position="19"/>
        <end position="26"/>
    </location>
    <ligand>
        <name>ATP</name>
        <dbReference type="ChEBI" id="CHEBI:30616"/>
    </ligand>
</feature>
<evidence type="ECO:0000256" key="8">
    <source>
        <dbReference type="ARBA" id="ARBA00022840"/>
    </source>
</evidence>
<comment type="similarity">
    <text evidence="1 12">Belongs to the thymidylate kinase family.</text>
</comment>
<dbReference type="HOGENOM" id="CLU_049131_0_2_4"/>
<comment type="catalytic activity">
    <reaction evidence="10 12">
        <text>dTMP + ATP = dTDP + ADP</text>
        <dbReference type="Rhea" id="RHEA:13517"/>
        <dbReference type="ChEBI" id="CHEBI:30616"/>
        <dbReference type="ChEBI" id="CHEBI:58369"/>
        <dbReference type="ChEBI" id="CHEBI:63528"/>
        <dbReference type="ChEBI" id="CHEBI:456216"/>
        <dbReference type="EC" id="2.7.4.9"/>
    </reaction>
</comment>
<keyword evidence="8 12" id="KW-0067">ATP-binding</keyword>
<evidence type="ECO:0000256" key="7">
    <source>
        <dbReference type="ARBA" id="ARBA00022777"/>
    </source>
</evidence>
<accession>Q2L107</accession>
<evidence type="ECO:0000256" key="6">
    <source>
        <dbReference type="ARBA" id="ARBA00022741"/>
    </source>
</evidence>
<dbReference type="GO" id="GO:0004798">
    <property type="term" value="F:dTMP kinase activity"/>
    <property type="evidence" value="ECO:0007669"/>
    <property type="project" value="UniProtKB-UniRule"/>
</dbReference>
<feature type="domain" description="Thymidylate kinase-like" evidence="13">
    <location>
        <begin position="17"/>
        <end position="201"/>
    </location>
</feature>
<dbReference type="eggNOG" id="COG0125">
    <property type="taxonomic scope" value="Bacteria"/>
</dbReference>
<evidence type="ECO:0000256" key="2">
    <source>
        <dbReference type="ARBA" id="ARBA00012980"/>
    </source>
</evidence>
<evidence type="ECO:0000256" key="9">
    <source>
        <dbReference type="ARBA" id="ARBA00029962"/>
    </source>
</evidence>
<dbReference type="GO" id="GO:0005829">
    <property type="term" value="C:cytosol"/>
    <property type="evidence" value="ECO:0007669"/>
    <property type="project" value="TreeGrafter"/>
</dbReference>
<dbReference type="HAMAP" id="MF_00165">
    <property type="entry name" value="Thymidylate_kinase"/>
    <property type="match status" value="1"/>
</dbReference>
<keyword evidence="15" id="KW-1185">Reference proteome</keyword>
<dbReference type="STRING" id="360910.BAV1764"/>
<name>Q2L107_BORA1</name>
<dbReference type="RefSeq" id="WP_012417434.1">
    <property type="nucleotide sequence ID" value="NC_010645.1"/>
</dbReference>
<keyword evidence="6 12" id="KW-0547">Nucleotide-binding</keyword>
<dbReference type="PANTHER" id="PTHR10344:SF4">
    <property type="entry name" value="UMP-CMP KINASE 2, MITOCHONDRIAL"/>
    <property type="match status" value="1"/>
</dbReference>
<dbReference type="AlphaFoldDB" id="Q2L107"/>
<evidence type="ECO:0000259" key="13">
    <source>
        <dbReference type="Pfam" id="PF02223"/>
    </source>
</evidence>
<dbReference type="Pfam" id="PF02223">
    <property type="entry name" value="Thymidylate_kin"/>
    <property type="match status" value="1"/>
</dbReference>
<keyword evidence="7 12" id="KW-0418">Kinase</keyword>
<dbReference type="EMBL" id="AM167904">
    <property type="protein sequence ID" value="CAJ49373.1"/>
    <property type="molecule type" value="Genomic_DNA"/>
</dbReference>
<evidence type="ECO:0000256" key="11">
    <source>
        <dbReference type="ARBA" id="ARBA00057735"/>
    </source>
</evidence>
<dbReference type="GO" id="GO:0006235">
    <property type="term" value="P:dTTP biosynthetic process"/>
    <property type="evidence" value="ECO:0007669"/>
    <property type="project" value="UniProtKB-UniRule"/>
</dbReference>
<dbReference type="SUPFAM" id="SSF52540">
    <property type="entry name" value="P-loop containing nucleoside triphosphate hydrolases"/>
    <property type="match status" value="1"/>
</dbReference>
<comment type="function">
    <text evidence="11 12">Phosphorylation of dTMP to form dTDP in both de novo and salvage pathways of dTTP synthesis.</text>
</comment>